<keyword evidence="3" id="KW-1185">Reference proteome</keyword>
<dbReference type="OrthoDB" id="3256870at2759"/>
<dbReference type="EMBL" id="KE504132">
    <property type="protein sequence ID" value="EPT03081.1"/>
    <property type="molecule type" value="Genomic_DNA"/>
</dbReference>
<dbReference type="HOGENOM" id="CLU_097241_0_0_1"/>
<dbReference type="eggNOG" id="ENOG502SSB6">
    <property type="taxonomic scope" value="Eukaryota"/>
</dbReference>
<name>S8FP74_FOMSC</name>
<dbReference type="Proteomes" id="UP000015241">
    <property type="component" value="Unassembled WGS sequence"/>
</dbReference>
<dbReference type="InParanoid" id="S8FP74"/>
<gene>
    <name evidence="2" type="ORF">FOMPIDRAFT_1029033</name>
</gene>
<feature type="region of interest" description="Disordered" evidence="1">
    <location>
        <begin position="42"/>
        <end position="91"/>
    </location>
</feature>
<sequence>MLHTLSDALPVSREDHICMSKSLPLYLQQPSLEIIQLIEVPPPPPQQRTFPASSFMSSSYASSSSSDQSDHESACSSYCSSDPEEDASRLSVPDDTYKTRLHRVLLWREKLMKALGTSSSVFIFLAAPPPPPSTHLKRKADDDEPELDDDTASHSSKRSRSSSYRSHAPWSQSTESVHSCPACDASFTTRQSLQQHAAEPSPNDACRAAVEYDFEA</sequence>
<evidence type="ECO:0000313" key="2">
    <source>
        <dbReference type="EMBL" id="EPT03081.1"/>
    </source>
</evidence>
<feature type="region of interest" description="Disordered" evidence="1">
    <location>
        <begin position="132"/>
        <end position="178"/>
    </location>
</feature>
<protein>
    <submittedName>
        <fullName evidence="2">Uncharacterized protein</fullName>
    </submittedName>
</protein>
<evidence type="ECO:0000256" key="1">
    <source>
        <dbReference type="SAM" id="MobiDB-lite"/>
    </source>
</evidence>
<evidence type="ECO:0000313" key="3">
    <source>
        <dbReference type="Proteomes" id="UP000015241"/>
    </source>
</evidence>
<reference evidence="2 3" key="1">
    <citation type="journal article" date="2012" name="Science">
        <title>The Paleozoic origin of enzymatic lignin decomposition reconstructed from 31 fungal genomes.</title>
        <authorList>
            <person name="Floudas D."/>
            <person name="Binder M."/>
            <person name="Riley R."/>
            <person name="Barry K."/>
            <person name="Blanchette R.A."/>
            <person name="Henrissat B."/>
            <person name="Martinez A.T."/>
            <person name="Otillar R."/>
            <person name="Spatafora J.W."/>
            <person name="Yadav J.S."/>
            <person name="Aerts A."/>
            <person name="Benoit I."/>
            <person name="Boyd A."/>
            <person name="Carlson A."/>
            <person name="Copeland A."/>
            <person name="Coutinho P.M."/>
            <person name="de Vries R.P."/>
            <person name="Ferreira P."/>
            <person name="Findley K."/>
            <person name="Foster B."/>
            <person name="Gaskell J."/>
            <person name="Glotzer D."/>
            <person name="Gorecki P."/>
            <person name="Heitman J."/>
            <person name="Hesse C."/>
            <person name="Hori C."/>
            <person name="Igarashi K."/>
            <person name="Jurgens J.A."/>
            <person name="Kallen N."/>
            <person name="Kersten P."/>
            <person name="Kohler A."/>
            <person name="Kuees U."/>
            <person name="Kumar T.K.A."/>
            <person name="Kuo A."/>
            <person name="LaButti K."/>
            <person name="Larrondo L.F."/>
            <person name="Lindquist E."/>
            <person name="Ling A."/>
            <person name="Lombard V."/>
            <person name="Lucas S."/>
            <person name="Lundell T."/>
            <person name="Martin R."/>
            <person name="McLaughlin D.J."/>
            <person name="Morgenstern I."/>
            <person name="Morin E."/>
            <person name="Murat C."/>
            <person name="Nagy L.G."/>
            <person name="Nolan M."/>
            <person name="Ohm R.A."/>
            <person name="Patyshakuliyeva A."/>
            <person name="Rokas A."/>
            <person name="Ruiz-Duenas F.J."/>
            <person name="Sabat G."/>
            <person name="Salamov A."/>
            <person name="Samejima M."/>
            <person name="Schmutz J."/>
            <person name="Slot J.C."/>
            <person name="St John F."/>
            <person name="Stenlid J."/>
            <person name="Sun H."/>
            <person name="Sun S."/>
            <person name="Syed K."/>
            <person name="Tsang A."/>
            <person name="Wiebenga A."/>
            <person name="Young D."/>
            <person name="Pisabarro A."/>
            <person name="Eastwood D.C."/>
            <person name="Martin F."/>
            <person name="Cullen D."/>
            <person name="Grigoriev I.V."/>
            <person name="Hibbett D.S."/>
        </authorList>
    </citation>
    <scope>NUCLEOTIDE SEQUENCE</scope>
    <source>
        <strain evidence="3">FP-58527</strain>
    </source>
</reference>
<proteinExistence type="predicted"/>
<feature type="compositionally biased region" description="Low complexity" evidence="1">
    <location>
        <begin position="52"/>
        <end position="67"/>
    </location>
</feature>
<accession>S8FP74</accession>
<dbReference type="AlphaFoldDB" id="S8FP74"/>
<organism evidence="2 3">
    <name type="scientific">Fomitopsis schrenkii</name>
    <name type="common">Brown rot fungus</name>
    <dbReference type="NCBI Taxonomy" id="2126942"/>
    <lineage>
        <taxon>Eukaryota</taxon>
        <taxon>Fungi</taxon>
        <taxon>Dikarya</taxon>
        <taxon>Basidiomycota</taxon>
        <taxon>Agaricomycotina</taxon>
        <taxon>Agaricomycetes</taxon>
        <taxon>Polyporales</taxon>
        <taxon>Fomitopsis</taxon>
    </lineage>
</organism>